<accession>A0A5P1EYS3</accession>
<dbReference type="PANTHER" id="PTHR42893">
    <property type="entry name" value="PROTEIN DETOXIFICATION 44, CHLOROPLASTIC-RELATED"/>
    <property type="match status" value="1"/>
</dbReference>
<dbReference type="PANTHER" id="PTHR42893:SF4">
    <property type="entry name" value="PROTEIN DETOXIFICATION 42"/>
    <property type="match status" value="1"/>
</dbReference>
<gene>
    <name evidence="7" type="ORF">A4U43_C04F3930</name>
</gene>
<dbReference type="AlphaFoldDB" id="A0A5P1EYS3"/>
<keyword evidence="3 6" id="KW-0812">Transmembrane</keyword>
<evidence type="ECO:0000313" key="8">
    <source>
        <dbReference type="Proteomes" id="UP000243459"/>
    </source>
</evidence>
<evidence type="ECO:0008006" key="9">
    <source>
        <dbReference type="Google" id="ProtNLM"/>
    </source>
</evidence>
<comment type="subcellular location">
    <subcellularLocation>
        <location evidence="1">Membrane</location>
        <topology evidence="1">Multi-pass membrane protein</topology>
    </subcellularLocation>
</comment>
<name>A0A5P1EYS3_ASPOF</name>
<dbReference type="InterPro" id="IPR044644">
    <property type="entry name" value="DinF-like"/>
</dbReference>
<evidence type="ECO:0000256" key="2">
    <source>
        <dbReference type="ARBA" id="ARBA00010199"/>
    </source>
</evidence>
<comment type="similarity">
    <text evidence="2">Belongs to the multi antimicrobial extrusion (MATE) (TC 2.A.66.1) family.</text>
</comment>
<protein>
    <recommendedName>
        <fullName evidence="9">Protein DETOXIFICATION</fullName>
    </recommendedName>
</protein>
<feature type="transmembrane region" description="Helical" evidence="6">
    <location>
        <begin position="47"/>
        <end position="68"/>
    </location>
</feature>
<dbReference type="Proteomes" id="UP000243459">
    <property type="component" value="Chromosome 4"/>
</dbReference>
<dbReference type="EMBL" id="CM007384">
    <property type="protein sequence ID" value="ONK71024.1"/>
    <property type="molecule type" value="Genomic_DNA"/>
</dbReference>
<evidence type="ECO:0000256" key="5">
    <source>
        <dbReference type="ARBA" id="ARBA00023136"/>
    </source>
</evidence>
<proteinExistence type="inferred from homology"/>
<sequence>MGVTGAAVAQVVSQYLITLILFCRLVKQIDVVPPSIKALNLSQFLRCVLGVVLALALGLGTSFGSRIFTNDVNMLKIVLRGLPVLEVSRQALMGEELTKNHGFVLGRKSNEEEEEEEVEKAMRQM</sequence>
<reference evidence="8" key="1">
    <citation type="journal article" date="2017" name="Nat. Commun.">
        <title>The asparagus genome sheds light on the origin and evolution of a young Y chromosome.</title>
        <authorList>
            <person name="Harkess A."/>
            <person name="Zhou J."/>
            <person name="Xu C."/>
            <person name="Bowers J.E."/>
            <person name="Van der Hulst R."/>
            <person name="Ayyampalayam S."/>
            <person name="Mercati F."/>
            <person name="Riccardi P."/>
            <person name="McKain M.R."/>
            <person name="Kakrana A."/>
            <person name="Tang H."/>
            <person name="Ray J."/>
            <person name="Groenendijk J."/>
            <person name="Arikit S."/>
            <person name="Mathioni S.M."/>
            <person name="Nakano M."/>
            <person name="Shan H."/>
            <person name="Telgmann-Rauber A."/>
            <person name="Kanno A."/>
            <person name="Yue Z."/>
            <person name="Chen H."/>
            <person name="Li W."/>
            <person name="Chen Y."/>
            <person name="Xu X."/>
            <person name="Zhang Y."/>
            <person name="Luo S."/>
            <person name="Chen H."/>
            <person name="Gao J."/>
            <person name="Mao Z."/>
            <person name="Pires J.C."/>
            <person name="Luo M."/>
            <person name="Kudrna D."/>
            <person name="Wing R.A."/>
            <person name="Meyers B.C."/>
            <person name="Yi K."/>
            <person name="Kong H."/>
            <person name="Lavrijsen P."/>
            <person name="Sunseri F."/>
            <person name="Falavigna A."/>
            <person name="Ye Y."/>
            <person name="Leebens-Mack J.H."/>
            <person name="Chen G."/>
        </authorList>
    </citation>
    <scope>NUCLEOTIDE SEQUENCE [LARGE SCALE GENOMIC DNA]</scope>
    <source>
        <strain evidence="8">cv. DH0086</strain>
    </source>
</reference>
<keyword evidence="5 6" id="KW-0472">Membrane</keyword>
<keyword evidence="4 6" id="KW-1133">Transmembrane helix</keyword>
<organism evidence="7 8">
    <name type="scientific">Asparagus officinalis</name>
    <name type="common">Garden asparagus</name>
    <dbReference type="NCBI Taxonomy" id="4686"/>
    <lineage>
        <taxon>Eukaryota</taxon>
        <taxon>Viridiplantae</taxon>
        <taxon>Streptophyta</taxon>
        <taxon>Embryophyta</taxon>
        <taxon>Tracheophyta</taxon>
        <taxon>Spermatophyta</taxon>
        <taxon>Magnoliopsida</taxon>
        <taxon>Liliopsida</taxon>
        <taxon>Asparagales</taxon>
        <taxon>Asparagaceae</taxon>
        <taxon>Asparagoideae</taxon>
        <taxon>Asparagus</taxon>
    </lineage>
</organism>
<feature type="transmembrane region" description="Helical" evidence="6">
    <location>
        <begin position="6"/>
        <end position="26"/>
    </location>
</feature>
<dbReference type="GO" id="GO:0016020">
    <property type="term" value="C:membrane"/>
    <property type="evidence" value="ECO:0007669"/>
    <property type="project" value="UniProtKB-SubCell"/>
</dbReference>
<evidence type="ECO:0000256" key="4">
    <source>
        <dbReference type="ARBA" id="ARBA00022989"/>
    </source>
</evidence>
<keyword evidence="8" id="KW-1185">Reference proteome</keyword>
<evidence type="ECO:0000313" key="7">
    <source>
        <dbReference type="EMBL" id="ONK71024.1"/>
    </source>
</evidence>
<evidence type="ECO:0000256" key="3">
    <source>
        <dbReference type="ARBA" id="ARBA00022692"/>
    </source>
</evidence>
<evidence type="ECO:0000256" key="6">
    <source>
        <dbReference type="SAM" id="Phobius"/>
    </source>
</evidence>
<dbReference type="Gramene" id="ONK71024">
    <property type="protein sequence ID" value="ONK71024"/>
    <property type="gene ID" value="A4U43_C04F3930"/>
</dbReference>
<evidence type="ECO:0000256" key="1">
    <source>
        <dbReference type="ARBA" id="ARBA00004141"/>
    </source>
</evidence>